<evidence type="ECO:0000313" key="3">
    <source>
        <dbReference type="Proteomes" id="UP000823388"/>
    </source>
</evidence>
<evidence type="ECO:0000259" key="1">
    <source>
        <dbReference type="Pfam" id="PF03478"/>
    </source>
</evidence>
<proteinExistence type="predicted"/>
<dbReference type="AlphaFoldDB" id="A0A8T0T6D2"/>
<dbReference type="Proteomes" id="UP000823388">
    <property type="component" value="Chromosome 4N"/>
</dbReference>
<name>A0A8T0T6D2_PANVG</name>
<organism evidence="2 3">
    <name type="scientific">Panicum virgatum</name>
    <name type="common">Blackwell switchgrass</name>
    <dbReference type="NCBI Taxonomy" id="38727"/>
    <lineage>
        <taxon>Eukaryota</taxon>
        <taxon>Viridiplantae</taxon>
        <taxon>Streptophyta</taxon>
        <taxon>Embryophyta</taxon>
        <taxon>Tracheophyta</taxon>
        <taxon>Spermatophyta</taxon>
        <taxon>Magnoliopsida</taxon>
        <taxon>Liliopsida</taxon>
        <taxon>Poales</taxon>
        <taxon>Poaceae</taxon>
        <taxon>PACMAD clade</taxon>
        <taxon>Panicoideae</taxon>
        <taxon>Panicodae</taxon>
        <taxon>Paniceae</taxon>
        <taxon>Panicinae</taxon>
        <taxon>Panicum</taxon>
        <taxon>Panicum sect. Hiantes</taxon>
    </lineage>
</organism>
<dbReference type="PANTHER" id="PTHR33800:SF16">
    <property type="entry name" value="F-BOX DOMAIN-CONTAINING PROTEIN"/>
    <property type="match status" value="1"/>
</dbReference>
<dbReference type="PANTHER" id="PTHR33800">
    <property type="entry name" value="OS06G0113600 PROTEIN"/>
    <property type="match status" value="1"/>
</dbReference>
<feature type="domain" description="KIB1-4 beta-propeller" evidence="1">
    <location>
        <begin position="138"/>
        <end position="375"/>
    </location>
</feature>
<comment type="caution">
    <text evidence="2">The sequence shown here is derived from an EMBL/GenBank/DDBJ whole genome shotgun (WGS) entry which is preliminary data.</text>
</comment>
<keyword evidence="3" id="KW-1185">Reference proteome</keyword>
<accession>A0A8T0T6D2</accession>
<protein>
    <recommendedName>
        <fullName evidence="1">KIB1-4 beta-propeller domain-containing protein</fullName>
    </recommendedName>
</protein>
<dbReference type="SUPFAM" id="SSF81383">
    <property type="entry name" value="F-box domain"/>
    <property type="match status" value="1"/>
</dbReference>
<dbReference type="EMBL" id="CM029044">
    <property type="protein sequence ID" value="KAG2603789.1"/>
    <property type="molecule type" value="Genomic_DNA"/>
</dbReference>
<dbReference type="InterPro" id="IPR005174">
    <property type="entry name" value="KIB1-4_b-propeller"/>
</dbReference>
<reference evidence="2" key="1">
    <citation type="submission" date="2020-05" db="EMBL/GenBank/DDBJ databases">
        <title>WGS assembly of Panicum virgatum.</title>
        <authorList>
            <person name="Lovell J.T."/>
            <person name="Jenkins J."/>
            <person name="Shu S."/>
            <person name="Juenger T.E."/>
            <person name="Schmutz J."/>
        </authorList>
    </citation>
    <scope>NUCLEOTIDE SEQUENCE</scope>
    <source>
        <strain evidence="2">AP13</strain>
    </source>
</reference>
<gene>
    <name evidence="2" type="ORF">PVAP13_4NG011800</name>
</gene>
<dbReference type="Pfam" id="PF03478">
    <property type="entry name" value="Beta-prop_KIB1-4"/>
    <property type="match status" value="1"/>
</dbReference>
<sequence length="427" mass="47885">MCLFFNSHSVHTSNLFIFSLRCRESEIMQSPSKISGASASTTTPAVCGLPGWVDLPEGLLQSIIPLLGSFLELLAFTGTCRSWRSAFSSHPSKSTFCTLLPPLLVRPHISVHAPHLPSRSDDGHELRTCQVLDLANLKSTLRCQIPEETFEELCFAGSSYGQLICGGGKNCLVVDVFTGAKVLPPQLPFDDDTYFYSGMLTAPLTSHNSHLLVCAASNQRSIQSSLLDWPVGSDSWSELRLDDSRIEQIVEFNGQFIALDGSYRLYTLSLAPELGLQEIATVWWNGMNECPYLRPWIVVCGDMLLMVDHYITLSYDGAPVNYKAYRLDLSTVPAVWVEVKKLENYSLFIGSDVRSPAFSCTSPGRWGGRSNCLYYGYYYQPWILHGLGDEADAVWDPDNDPDLVFKRNWYIRLQPFWVYPSMFYIGQ</sequence>
<dbReference type="InterPro" id="IPR036047">
    <property type="entry name" value="F-box-like_dom_sf"/>
</dbReference>
<evidence type="ECO:0000313" key="2">
    <source>
        <dbReference type="EMBL" id="KAG2603789.1"/>
    </source>
</evidence>